<feature type="transmembrane region" description="Helical" evidence="1">
    <location>
        <begin position="907"/>
        <end position="928"/>
    </location>
</feature>
<protein>
    <recommendedName>
        <fullName evidence="5">Dirigent protein</fullName>
    </recommendedName>
</protein>
<dbReference type="EMBL" id="SDRB02011685">
    <property type="protein sequence ID" value="THG00424.1"/>
    <property type="molecule type" value="Genomic_DNA"/>
</dbReference>
<proteinExistence type="predicted"/>
<accession>A0A4S4DDZ1</accession>
<organism evidence="3 4">
    <name type="scientific">Camellia sinensis var. sinensis</name>
    <name type="common">China tea</name>
    <dbReference type="NCBI Taxonomy" id="542762"/>
    <lineage>
        <taxon>Eukaryota</taxon>
        <taxon>Viridiplantae</taxon>
        <taxon>Streptophyta</taxon>
        <taxon>Embryophyta</taxon>
        <taxon>Tracheophyta</taxon>
        <taxon>Spermatophyta</taxon>
        <taxon>Magnoliopsida</taxon>
        <taxon>eudicotyledons</taxon>
        <taxon>Gunneridae</taxon>
        <taxon>Pentapetalae</taxon>
        <taxon>asterids</taxon>
        <taxon>Ericales</taxon>
        <taxon>Theaceae</taxon>
        <taxon>Camellia</taxon>
    </lineage>
</organism>
<sequence>MASYPLKSIIFFLLLALAITCVTSARILDEEVPAVPAIAPVAPDSHETPVSPVTPVASVPATATGAVAGAASPDHTLTLFMHDIHGGSNPSTRAVTGIVSNPAVTGQVPFAKPNGAVLPVNNGVPVNNANSGVINNNNFPFLTGLSGSTANVIQTNGNDIVKGGFLNGPQLPSGNALQKLMFGTMTIFEEELTEGHELGSGLVGKAQGFYVASLEDGSNQVMAFTTMFESGRYGDSLSFFAVTGQVPFAKPNGAVLPVNNGVPVNNANSGGGFLNGPQLPSGNALQKLMFGTMTVFDEELTEGHELGSALVGKAQGFYVASLEDGSSQVMAFTTMFESGRYGDSLSFFVPFAKPNGDVLPVNNGVPVNNANSDVINNNNIPFLTGLSGSTPNVIQTNGNDIVKGGFLNGPQLPSGNALQKLMFGTMTVFDEELTEGHELGSALVGKAQGFYVASLEDGSSQVMAFTTMFESGRYGDSLSFFAVTGQVPFAKPNGAVLPVNNGVPVNNANSGVINNNNIPFLTGLSGSTPNVIQTNGNDIVKGGFLNGPQLPSGNVLQKLMFGTMTVFDEELTEGHELGSSLVDKVQGFYVASLEDGSSQVMAFTTMFESGRYGDRLSFFVYIPNQTIKTHPSSPFEGKTLSFSKSHLKLMESYPLMRIIFFLLLALAITCVTSARILNEEVPTVPTIAPEAPDSHETPVSPVTLVASVLATTTDAVAGVASPDHTLTYQVPFAKPNGAVLSVNNGVPINNANNDVINNNNIPFLTGLSGSTPNVIQTNGNNIVNGGFLNGPLLSSGNALQKLMFGTITVFDDELTKGHELGFGLVGKAAALAGHLKINGDLAFCKHSSVASIAVVARDSHGKLVQGRAQSLVALPAFNLNFVEIEAESDLFSSDIALTRIADPEAPLLRLVILSVVLTAAGVMIAALGDFSFDLVGYSMAFTSVFFQTMYLVLVEKSGAEDGLSSVEIMFYNSFLSLPFLVFLIIATGEFPDSLSLLFAKPKKPKDISLACPVGQLKMARCRARGNNECLEEGAEGEVEVPNPEDTVMSYPMDAPIPLDPRQTVE</sequence>
<feature type="transmembrane region" description="Helical" evidence="1">
    <location>
        <begin position="934"/>
        <end position="954"/>
    </location>
</feature>
<dbReference type="Proteomes" id="UP000306102">
    <property type="component" value="Unassembled WGS sequence"/>
</dbReference>
<comment type="caution">
    <text evidence="3">The sequence shown here is derived from an EMBL/GenBank/DDBJ whole genome shotgun (WGS) entry which is preliminary data.</text>
</comment>
<gene>
    <name evidence="3" type="ORF">TEA_010963</name>
</gene>
<evidence type="ECO:0008006" key="5">
    <source>
        <dbReference type="Google" id="ProtNLM"/>
    </source>
</evidence>
<dbReference type="AlphaFoldDB" id="A0A4S4DDZ1"/>
<reference evidence="3 4" key="1">
    <citation type="journal article" date="2018" name="Proc. Natl. Acad. Sci. U.S.A.">
        <title>Draft genome sequence of Camellia sinensis var. sinensis provides insights into the evolution of the tea genome and tea quality.</title>
        <authorList>
            <person name="Wei C."/>
            <person name="Yang H."/>
            <person name="Wang S."/>
            <person name="Zhao J."/>
            <person name="Liu C."/>
            <person name="Gao L."/>
            <person name="Xia E."/>
            <person name="Lu Y."/>
            <person name="Tai Y."/>
            <person name="She G."/>
            <person name="Sun J."/>
            <person name="Cao H."/>
            <person name="Tong W."/>
            <person name="Gao Q."/>
            <person name="Li Y."/>
            <person name="Deng W."/>
            <person name="Jiang X."/>
            <person name="Wang W."/>
            <person name="Chen Q."/>
            <person name="Zhang S."/>
            <person name="Li H."/>
            <person name="Wu J."/>
            <person name="Wang P."/>
            <person name="Li P."/>
            <person name="Shi C."/>
            <person name="Zheng F."/>
            <person name="Jian J."/>
            <person name="Huang B."/>
            <person name="Shan D."/>
            <person name="Shi M."/>
            <person name="Fang C."/>
            <person name="Yue Y."/>
            <person name="Li F."/>
            <person name="Li D."/>
            <person name="Wei S."/>
            <person name="Han B."/>
            <person name="Jiang C."/>
            <person name="Yin Y."/>
            <person name="Xia T."/>
            <person name="Zhang Z."/>
            <person name="Bennetzen J.L."/>
            <person name="Zhao S."/>
            <person name="Wan X."/>
        </authorList>
    </citation>
    <scope>NUCLEOTIDE SEQUENCE [LARGE SCALE GENOMIC DNA]</scope>
    <source>
        <strain evidence="4">cv. Shuchazao</strain>
        <tissue evidence="3">Leaf</tissue>
    </source>
</reference>
<feature type="transmembrane region" description="Helical" evidence="1">
    <location>
        <begin position="655"/>
        <end position="677"/>
    </location>
</feature>
<keyword evidence="1" id="KW-0472">Membrane</keyword>
<evidence type="ECO:0000256" key="1">
    <source>
        <dbReference type="SAM" id="Phobius"/>
    </source>
</evidence>
<dbReference type="PANTHER" id="PTHR46215:SF5">
    <property type="entry name" value="DIRIGENT PROTEIN"/>
    <property type="match status" value="1"/>
</dbReference>
<dbReference type="Pfam" id="PF03018">
    <property type="entry name" value="Dirigent"/>
    <property type="match status" value="4"/>
</dbReference>
<evidence type="ECO:0000313" key="4">
    <source>
        <dbReference type="Proteomes" id="UP000306102"/>
    </source>
</evidence>
<name>A0A4S4DDZ1_CAMSN</name>
<feature type="signal peptide" evidence="2">
    <location>
        <begin position="1"/>
        <end position="24"/>
    </location>
</feature>
<keyword evidence="1" id="KW-1133">Transmembrane helix</keyword>
<evidence type="ECO:0000256" key="2">
    <source>
        <dbReference type="SAM" id="SignalP"/>
    </source>
</evidence>
<keyword evidence="1" id="KW-0812">Transmembrane</keyword>
<keyword evidence="4" id="KW-1185">Reference proteome</keyword>
<dbReference type="InterPro" id="IPR004265">
    <property type="entry name" value="Dirigent"/>
</dbReference>
<feature type="transmembrane region" description="Helical" evidence="1">
    <location>
        <begin position="966"/>
        <end position="986"/>
    </location>
</feature>
<feature type="chain" id="PRO_5020547697" description="Dirigent protein" evidence="2">
    <location>
        <begin position="25"/>
        <end position="1065"/>
    </location>
</feature>
<keyword evidence="2" id="KW-0732">Signal</keyword>
<evidence type="ECO:0000313" key="3">
    <source>
        <dbReference type="EMBL" id="THG00424.1"/>
    </source>
</evidence>
<dbReference type="PANTHER" id="PTHR46215">
    <property type="entry name" value="DIRIGENT PROTEIN 24-RELATED"/>
    <property type="match status" value="1"/>
</dbReference>